<name>A0ABS3BKI6_9BACT</name>
<dbReference type="Proteomes" id="UP000664698">
    <property type="component" value="Unassembled WGS sequence"/>
</dbReference>
<dbReference type="SUPFAM" id="SSF55961">
    <property type="entry name" value="Bet v1-like"/>
    <property type="match status" value="1"/>
</dbReference>
<comment type="caution">
    <text evidence="1">The sequence shown here is derived from an EMBL/GenBank/DDBJ whole genome shotgun (WGS) entry which is preliminary data.</text>
</comment>
<accession>A0ABS3BKI6</accession>
<proteinExistence type="predicted"/>
<sequence>MSSNAPAAPIPKTSPYAKLKSICYLESNPNYHQHFEKYVYEQPIEKVWNTYVTIDPGRAWSGRMIHFRQLFSRETGEVVFPGQKYLGGMGVGQVIILDLHILGGVIQLTVGHEVMEIDQRKGLIRICYLENSKSQGSQFIRFTALENGKTEVSHHTFYRSGSWFRDKVVYPYFHTKAINEFHANVKSAMADRPLIG</sequence>
<protein>
    <recommendedName>
        <fullName evidence="3">DUF1990 domain-containing protein</fullName>
    </recommendedName>
</protein>
<keyword evidence="2" id="KW-1185">Reference proteome</keyword>
<gene>
    <name evidence="1" type="ORF">J0A67_03005</name>
</gene>
<evidence type="ECO:0008006" key="3">
    <source>
        <dbReference type="Google" id="ProtNLM"/>
    </source>
</evidence>
<dbReference type="EMBL" id="JAFKCW010000001">
    <property type="protein sequence ID" value="MBN7799809.1"/>
    <property type="molecule type" value="Genomic_DNA"/>
</dbReference>
<organism evidence="1 2">
    <name type="scientific">Algoriphagus aestuariicola</name>
    <dbReference type="NCBI Taxonomy" id="1852016"/>
    <lineage>
        <taxon>Bacteria</taxon>
        <taxon>Pseudomonadati</taxon>
        <taxon>Bacteroidota</taxon>
        <taxon>Cytophagia</taxon>
        <taxon>Cytophagales</taxon>
        <taxon>Cyclobacteriaceae</taxon>
        <taxon>Algoriphagus</taxon>
    </lineage>
</organism>
<reference evidence="1 2" key="1">
    <citation type="submission" date="2021-03" db="EMBL/GenBank/DDBJ databases">
        <title>novel species isolated from a fishpond in China.</title>
        <authorList>
            <person name="Lu H."/>
            <person name="Cai Z."/>
        </authorList>
    </citation>
    <scope>NUCLEOTIDE SEQUENCE [LARGE SCALE GENOMIC DNA]</scope>
    <source>
        <strain evidence="1 2">JCM 31546</strain>
    </source>
</reference>
<dbReference type="RefSeq" id="WP_206567785.1">
    <property type="nucleotide sequence ID" value="NZ_JAFKCW010000001.1"/>
</dbReference>
<evidence type="ECO:0000313" key="1">
    <source>
        <dbReference type="EMBL" id="MBN7799809.1"/>
    </source>
</evidence>
<evidence type="ECO:0000313" key="2">
    <source>
        <dbReference type="Proteomes" id="UP000664698"/>
    </source>
</evidence>